<evidence type="ECO:0008006" key="3">
    <source>
        <dbReference type="Google" id="ProtNLM"/>
    </source>
</evidence>
<sequence>MFRNKLFVVLLIIPVFLSSCFEVIEEITMGKDGTGTMTLTVNFSQSRTRIAAIMLADSIHGYKVPSKQEIQQEMDKTVAQLNKMPGISNVGSTADFTNFVASIHFSFKDVADVNHLIRALLEQYKVKDTNIPTYNYNKDETRFTREYTYSNDVRTQFNQLTNRDKEIFSNAAYISILRFESTITSYSNKLARISKNQQAIIQRLAIPDLINGRTNISNQVQLSK</sequence>
<dbReference type="RefSeq" id="WP_157303583.1">
    <property type="nucleotide sequence ID" value="NZ_BAAAZB010000005.1"/>
</dbReference>
<accession>A0A6N8JHQ7</accession>
<dbReference type="AlphaFoldDB" id="A0A6N8JHQ7"/>
<proteinExistence type="predicted"/>
<dbReference type="Proteomes" id="UP000468388">
    <property type="component" value="Unassembled WGS sequence"/>
</dbReference>
<keyword evidence="2" id="KW-1185">Reference proteome</keyword>
<name>A0A6N8JHQ7_9BACT</name>
<dbReference type="PROSITE" id="PS51257">
    <property type="entry name" value="PROKAR_LIPOPROTEIN"/>
    <property type="match status" value="1"/>
</dbReference>
<organism evidence="1 2">
    <name type="scientific">Chitinophaga oryziterrae</name>
    <dbReference type="NCBI Taxonomy" id="1031224"/>
    <lineage>
        <taxon>Bacteria</taxon>
        <taxon>Pseudomonadati</taxon>
        <taxon>Bacteroidota</taxon>
        <taxon>Chitinophagia</taxon>
        <taxon>Chitinophagales</taxon>
        <taxon>Chitinophagaceae</taxon>
        <taxon>Chitinophaga</taxon>
    </lineage>
</organism>
<dbReference type="EMBL" id="WRXO01000013">
    <property type="protein sequence ID" value="MVT44793.1"/>
    <property type="molecule type" value="Genomic_DNA"/>
</dbReference>
<evidence type="ECO:0000313" key="2">
    <source>
        <dbReference type="Proteomes" id="UP000468388"/>
    </source>
</evidence>
<gene>
    <name evidence="1" type="ORF">GO495_29640</name>
</gene>
<evidence type="ECO:0000313" key="1">
    <source>
        <dbReference type="EMBL" id="MVT44793.1"/>
    </source>
</evidence>
<reference evidence="1 2" key="1">
    <citation type="submission" date="2019-12" db="EMBL/GenBank/DDBJ databases">
        <title>The draft genomic sequence of strain Chitinophaga oryziterrae JCM 16595.</title>
        <authorList>
            <person name="Zhang X."/>
        </authorList>
    </citation>
    <scope>NUCLEOTIDE SEQUENCE [LARGE SCALE GENOMIC DNA]</scope>
    <source>
        <strain evidence="1 2">JCM 16595</strain>
    </source>
</reference>
<comment type="caution">
    <text evidence="1">The sequence shown here is derived from an EMBL/GenBank/DDBJ whole genome shotgun (WGS) entry which is preliminary data.</text>
</comment>
<protein>
    <recommendedName>
        <fullName evidence="3">Lipoprotein</fullName>
    </recommendedName>
</protein>
<dbReference type="OrthoDB" id="978751at2"/>